<dbReference type="PANTHER" id="PTHR24421:SF56">
    <property type="entry name" value="OXYGEN SENSOR HISTIDINE KINASE RESPONSE REGULATOR DOST"/>
    <property type="match status" value="1"/>
</dbReference>
<evidence type="ECO:0000256" key="1">
    <source>
        <dbReference type="ARBA" id="ARBA00022679"/>
    </source>
</evidence>
<proteinExistence type="predicted"/>
<dbReference type="AlphaFoldDB" id="A0A9E8S7R1"/>
<evidence type="ECO:0000313" key="6">
    <source>
        <dbReference type="Proteomes" id="UP001164706"/>
    </source>
</evidence>
<dbReference type="EMBL" id="CP113089">
    <property type="protein sequence ID" value="WAB80393.1"/>
    <property type="molecule type" value="Genomic_DNA"/>
</dbReference>
<accession>A0A9E8S7R1</accession>
<feature type="domain" description="GAF" evidence="4">
    <location>
        <begin position="41"/>
        <end position="174"/>
    </location>
</feature>
<dbReference type="Proteomes" id="UP001164706">
    <property type="component" value="Chromosome"/>
</dbReference>
<dbReference type="Pfam" id="PF13185">
    <property type="entry name" value="GAF_2"/>
    <property type="match status" value="1"/>
</dbReference>
<sequence>MVPSVRTDRVAGGPDVAVPTPAERRLRGLVTAAASIMESLDLDVVLNRTVASAMQAVDARVGGLRLIAPDGTVDRDIRIGVDANRVGRVASASPEDGAPDEPSCERMPALATQEPSTISHLSIPIPLRSGWTGILQLAESHDDYFTDDDEALLTALAETAGAAVASAQMHESIRAREAWRAATVEVMSALLDDADGSALDLIADRVAAIMDARLVAVAVPQEEGTLLLAAAVGDGADGMRGRAFPSAGTLSARALALRRPVQSPSPPHPPIAGARDDIGQTIAIPLSAGGDALGVLTVSRSPGATRFTAEDLEMASVFAAHASVALQLVRARDDRHRLTTSRDRSRIVRDMHDDVIQRLFGMGLALQEESPGAAATTVDAHAAVIDEVIADIRTIVFALGDPGLGEGRRLRDRLLAVVSDASDGWRAPPLITFDGALDLVVDAALADDLVAALRDLLGSVDRHADATRVRVRVSASDELVSLEVHDHGRGLRAASARRGLARLAARARHHGGRSSVRSTEDGRIAVWSVPIRPRRAP</sequence>
<dbReference type="KEGG" id="mdb:OVN18_07350"/>
<dbReference type="Gene3D" id="3.30.450.40">
    <property type="match status" value="2"/>
</dbReference>
<keyword evidence="6" id="KW-1185">Reference proteome</keyword>
<name>A0A9E8S7R1_9MICO</name>
<keyword evidence="2" id="KW-0418">Kinase</keyword>
<dbReference type="GO" id="GO:0016020">
    <property type="term" value="C:membrane"/>
    <property type="evidence" value="ECO:0007669"/>
    <property type="project" value="InterPro"/>
</dbReference>
<dbReference type="InterPro" id="IPR011712">
    <property type="entry name" value="Sig_transdc_His_kin_sub3_dim/P"/>
</dbReference>
<protein>
    <submittedName>
        <fullName evidence="5">GAF domain-containing protein</fullName>
    </submittedName>
</protein>
<dbReference type="Gene3D" id="1.20.5.1930">
    <property type="match status" value="1"/>
</dbReference>
<dbReference type="SUPFAM" id="SSF55781">
    <property type="entry name" value="GAF domain-like"/>
    <property type="match status" value="2"/>
</dbReference>
<dbReference type="SUPFAM" id="SSF55874">
    <property type="entry name" value="ATPase domain of HSP90 chaperone/DNA topoisomerase II/histidine kinase"/>
    <property type="match status" value="1"/>
</dbReference>
<evidence type="ECO:0000256" key="2">
    <source>
        <dbReference type="ARBA" id="ARBA00022777"/>
    </source>
</evidence>
<evidence type="ECO:0000256" key="3">
    <source>
        <dbReference type="ARBA" id="ARBA00023012"/>
    </source>
</evidence>
<dbReference type="RefSeq" id="WP_267780062.1">
    <property type="nucleotide sequence ID" value="NZ_CP113089.1"/>
</dbReference>
<feature type="domain" description="GAF" evidence="4">
    <location>
        <begin position="194"/>
        <end position="336"/>
    </location>
</feature>
<dbReference type="Gene3D" id="3.30.565.10">
    <property type="entry name" value="Histidine kinase-like ATPase, C-terminal domain"/>
    <property type="match status" value="1"/>
</dbReference>
<reference evidence="5" key="1">
    <citation type="submission" date="2022-11" db="EMBL/GenBank/DDBJ databases">
        <title>Description of Microcella daejonensis nov. sp, isolated from riverside soil.</title>
        <authorList>
            <person name="Molina K.M."/>
            <person name="Kim S.B."/>
        </authorList>
    </citation>
    <scope>NUCLEOTIDE SEQUENCE</scope>
    <source>
        <strain evidence="5">MMS21-STM12</strain>
    </source>
</reference>
<gene>
    <name evidence="5" type="ORF">OVN18_07350</name>
</gene>
<keyword evidence="3" id="KW-0902">Two-component regulatory system</keyword>
<dbReference type="PANTHER" id="PTHR24421">
    <property type="entry name" value="NITRATE/NITRITE SENSOR PROTEIN NARX-RELATED"/>
    <property type="match status" value="1"/>
</dbReference>
<evidence type="ECO:0000313" key="5">
    <source>
        <dbReference type="EMBL" id="WAB80393.1"/>
    </source>
</evidence>
<dbReference type="InterPro" id="IPR003018">
    <property type="entry name" value="GAF"/>
</dbReference>
<keyword evidence="1" id="KW-0808">Transferase</keyword>
<dbReference type="GO" id="GO:0046983">
    <property type="term" value="F:protein dimerization activity"/>
    <property type="evidence" value="ECO:0007669"/>
    <property type="project" value="InterPro"/>
</dbReference>
<organism evidence="5 6">
    <name type="scientific">Microcella daejeonensis</name>
    <dbReference type="NCBI Taxonomy" id="2994971"/>
    <lineage>
        <taxon>Bacteria</taxon>
        <taxon>Bacillati</taxon>
        <taxon>Actinomycetota</taxon>
        <taxon>Actinomycetes</taxon>
        <taxon>Micrococcales</taxon>
        <taxon>Microbacteriaceae</taxon>
        <taxon>Microcella</taxon>
    </lineage>
</organism>
<dbReference type="SMART" id="SM00065">
    <property type="entry name" value="GAF"/>
    <property type="match status" value="2"/>
</dbReference>
<dbReference type="GO" id="GO:0000155">
    <property type="term" value="F:phosphorelay sensor kinase activity"/>
    <property type="evidence" value="ECO:0007669"/>
    <property type="project" value="InterPro"/>
</dbReference>
<evidence type="ECO:0000259" key="4">
    <source>
        <dbReference type="SMART" id="SM00065"/>
    </source>
</evidence>
<dbReference type="Pfam" id="PF07730">
    <property type="entry name" value="HisKA_3"/>
    <property type="match status" value="1"/>
</dbReference>
<dbReference type="InterPro" id="IPR050482">
    <property type="entry name" value="Sensor_HK_TwoCompSys"/>
</dbReference>
<dbReference type="InterPro" id="IPR029016">
    <property type="entry name" value="GAF-like_dom_sf"/>
</dbReference>
<dbReference type="InterPro" id="IPR036890">
    <property type="entry name" value="HATPase_C_sf"/>
</dbReference>